<dbReference type="PRINTS" id="PR00111">
    <property type="entry name" value="ABHYDROLASE"/>
</dbReference>
<accession>A0A1H6ESU2</accession>
<evidence type="ECO:0000313" key="3">
    <source>
        <dbReference type="Proteomes" id="UP000236732"/>
    </source>
</evidence>
<reference evidence="2 3" key="1">
    <citation type="submission" date="2016-10" db="EMBL/GenBank/DDBJ databases">
        <authorList>
            <person name="de Groot N.N."/>
        </authorList>
    </citation>
    <scope>NUCLEOTIDE SEQUENCE [LARGE SCALE GENOMIC DNA]</scope>
    <source>
        <strain evidence="2 3">CGMCC 4.7037</strain>
    </source>
</reference>
<dbReference type="InterPro" id="IPR029058">
    <property type="entry name" value="AB_hydrolase_fold"/>
</dbReference>
<dbReference type="Pfam" id="PF12146">
    <property type="entry name" value="Hydrolase_4"/>
    <property type="match status" value="1"/>
</dbReference>
<dbReference type="Gene3D" id="3.40.50.1820">
    <property type="entry name" value="alpha/beta hydrolase"/>
    <property type="match status" value="1"/>
</dbReference>
<dbReference type="InterPro" id="IPR050266">
    <property type="entry name" value="AB_hydrolase_sf"/>
</dbReference>
<dbReference type="Proteomes" id="UP000236732">
    <property type="component" value="Unassembled WGS sequence"/>
</dbReference>
<dbReference type="GO" id="GO:0016020">
    <property type="term" value="C:membrane"/>
    <property type="evidence" value="ECO:0007669"/>
    <property type="project" value="TreeGrafter"/>
</dbReference>
<sequence>MMNGLPYLTAGEGPPLVVLLYTPQAANPTGLARWSTMRLVRPFTRHFTVYVVNRPPGLPPSTTMADLAAVYARAIKATFEGPVRMLAISTGGSIALQLAADHPALVDRLVLAGTACTLGPVGKRAQYAYIERARQGRRPSLALAEIVTESPISRRLLKGLLWLSDTGRKDHADAITVLNAEDGFDLRGRLHDIKAATLLIQGDKDLVYPLDLARQTADGIPDARLVVYPGRGHSATFTDERFAPDALAFLTDR</sequence>
<dbReference type="RefSeq" id="WP_103962052.1">
    <property type="nucleotide sequence ID" value="NZ_FNVT01000018.1"/>
</dbReference>
<name>A0A1H6ESU2_9ACTN</name>
<keyword evidence="3" id="KW-1185">Reference proteome</keyword>
<dbReference type="InterPro" id="IPR022742">
    <property type="entry name" value="Hydrolase_4"/>
</dbReference>
<evidence type="ECO:0000259" key="1">
    <source>
        <dbReference type="Pfam" id="PF12146"/>
    </source>
</evidence>
<gene>
    <name evidence="2" type="ORF">SAMN05444920_118117</name>
</gene>
<dbReference type="PANTHER" id="PTHR43798">
    <property type="entry name" value="MONOACYLGLYCEROL LIPASE"/>
    <property type="match status" value="1"/>
</dbReference>
<dbReference type="SUPFAM" id="SSF53474">
    <property type="entry name" value="alpha/beta-Hydrolases"/>
    <property type="match status" value="1"/>
</dbReference>
<dbReference type="OrthoDB" id="9802489at2"/>
<evidence type="ECO:0000313" key="2">
    <source>
        <dbReference type="EMBL" id="SEH00928.1"/>
    </source>
</evidence>
<protein>
    <submittedName>
        <fullName evidence="2">Pimeloyl-ACP methyl ester carboxylesterase</fullName>
    </submittedName>
</protein>
<feature type="domain" description="Serine aminopeptidase S33" evidence="1">
    <location>
        <begin position="62"/>
        <end position="236"/>
    </location>
</feature>
<dbReference type="EMBL" id="FNVT01000018">
    <property type="protein sequence ID" value="SEH00928.1"/>
    <property type="molecule type" value="Genomic_DNA"/>
</dbReference>
<dbReference type="PANTHER" id="PTHR43798:SF33">
    <property type="entry name" value="HYDROLASE, PUTATIVE (AFU_ORTHOLOGUE AFUA_2G14860)-RELATED"/>
    <property type="match status" value="1"/>
</dbReference>
<dbReference type="InterPro" id="IPR000073">
    <property type="entry name" value="AB_hydrolase_1"/>
</dbReference>
<proteinExistence type="predicted"/>
<dbReference type="GO" id="GO:0003824">
    <property type="term" value="F:catalytic activity"/>
    <property type="evidence" value="ECO:0007669"/>
    <property type="project" value="UniProtKB-ARBA"/>
</dbReference>
<dbReference type="AlphaFoldDB" id="A0A1H6ESU2"/>
<organism evidence="2 3">
    <name type="scientific">Nonomuraea solani</name>
    <dbReference type="NCBI Taxonomy" id="1144553"/>
    <lineage>
        <taxon>Bacteria</taxon>
        <taxon>Bacillati</taxon>
        <taxon>Actinomycetota</taxon>
        <taxon>Actinomycetes</taxon>
        <taxon>Streptosporangiales</taxon>
        <taxon>Streptosporangiaceae</taxon>
        <taxon>Nonomuraea</taxon>
    </lineage>
</organism>